<dbReference type="Proteomes" id="UP000318148">
    <property type="component" value="Unassembled WGS sequence"/>
</dbReference>
<evidence type="ECO:0000313" key="3">
    <source>
        <dbReference type="Proteomes" id="UP000318148"/>
    </source>
</evidence>
<feature type="chain" id="PRO_5021945406" description="DUF2946 domain-containing protein" evidence="1">
    <location>
        <begin position="20"/>
        <end position="91"/>
    </location>
</feature>
<dbReference type="EMBL" id="SHBO01000021">
    <property type="protein sequence ID" value="RZO06747.1"/>
    <property type="molecule type" value="Genomic_DNA"/>
</dbReference>
<gene>
    <name evidence="2" type="ORF">EVB02_02255</name>
</gene>
<evidence type="ECO:0000313" key="2">
    <source>
        <dbReference type="EMBL" id="RZO06747.1"/>
    </source>
</evidence>
<reference evidence="2 3" key="1">
    <citation type="submission" date="2019-02" db="EMBL/GenBank/DDBJ databases">
        <title>Prokaryotic population dynamics and viral predation in marine succession experiment using metagenomics: the confinement effect.</title>
        <authorList>
            <person name="Haro-Moreno J.M."/>
            <person name="Rodriguez-Valera F."/>
            <person name="Lopez-Perez M."/>
        </authorList>
    </citation>
    <scope>NUCLEOTIDE SEQUENCE [LARGE SCALE GENOMIC DNA]</scope>
    <source>
        <strain evidence="2">MED-G169</strain>
    </source>
</reference>
<protein>
    <recommendedName>
        <fullName evidence="4">DUF2946 domain-containing protein</fullName>
    </recommendedName>
</protein>
<accession>A0A520LMW9</accession>
<feature type="signal peptide" evidence="1">
    <location>
        <begin position="1"/>
        <end position="19"/>
    </location>
</feature>
<evidence type="ECO:0008006" key="4">
    <source>
        <dbReference type="Google" id="ProtNLM"/>
    </source>
</evidence>
<sequence>MKVAHSFLLFVLVGVIASAASLDVFHHDLANFEIESEDCQFCNSQDTQIETVDNVPDFPLADSLNFLTSEFYFLRFFSFFLARAPPLQTLL</sequence>
<keyword evidence="1" id="KW-0732">Signal</keyword>
<dbReference type="AlphaFoldDB" id="A0A520LMW9"/>
<evidence type="ECO:0000256" key="1">
    <source>
        <dbReference type="SAM" id="SignalP"/>
    </source>
</evidence>
<name>A0A520LMW9_9GAMM</name>
<organism evidence="2 3">
    <name type="scientific">SAR92 clade bacterium</name>
    <dbReference type="NCBI Taxonomy" id="2315479"/>
    <lineage>
        <taxon>Bacteria</taxon>
        <taxon>Pseudomonadati</taxon>
        <taxon>Pseudomonadota</taxon>
        <taxon>Gammaproteobacteria</taxon>
        <taxon>Cellvibrionales</taxon>
        <taxon>Porticoccaceae</taxon>
        <taxon>SAR92 clade</taxon>
    </lineage>
</organism>
<comment type="caution">
    <text evidence="2">The sequence shown here is derived from an EMBL/GenBank/DDBJ whole genome shotgun (WGS) entry which is preliminary data.</text>
</comment>
<proteinExistence type="predicted"/>